<evidence type="ECO:0000256" key="5">
    <source>
        <dbReference type="ARBA" id="ARBA00022516"/>
    </source>
</evidence>
<evidence type="ECO:0000256" key="9">
    <source>
        <dbReference type="ARBA" id="ARBA00023011"/>
    </source>
</evidence>
<dbReference type="PIRSF" id="PIRSF015950">
    <property type="entry name" value="Mev_P_decrbx"/>
    <property type="match status" value="1"/>
</dbReference>
<keyword evidence="16" id="KW-0153">Cholesterol metabolism</keyword>
<evidence type="ECO:0000256" key="3">
    <source>
        <dbReference type="ARBA" id="ARBA00012296"/>
    </source>
</evidence>
<evidence type="ECO:0000256" key="10">
    <source>
        <dbReference type="ARBA" id="ARBA00023098"/>
    </source>
</evidence>
<dbReference type="InterPro" id="IPR036554">
    <property type="entry name" value="GHMP_kinase_C_sf"/>
</dbReference>
<dbReference type="EC" id="4.1.1.33" evidence="3 15"/>
<dbReference type="GO" id="GO:0004163">
    <property type="term" value="F:diphosphomevalonate decarboxylase activity"/>
    <property type="evidence" value="ECO:0007669"/>
    <property type="project" value="UniProtKB-UniRule"/>
</dbReference>
<evidence type="ECO:0000259" key="19">
    <source>
        <dbReference type="Pfam" id="PF22700"/>
    </source>
</evidence>
<feature type="region of interest" description="Disordered" evidence="17">
    <location>
        <begin position="398"/>
        <end position="425"/>
    </location>
</feature>
<dbReference type="RefSeq" id="XP_018012208.1">
    <property type="nucleotide sequence ID" value="XM_018156719.2"/>
</dbReference>
<evidence type="ECO:0000256" key="17">
    <source>
        <dbReference type="SAM" id="MobiDB-lite"/>
    </source>
</evidence>
<dbReference type="GeneID" id="108669398"/>
<dbReference type="GO" id="GO:0019287">
    <property type="term" value="P:isopentenyl diphosphate biosynthetic process, mevalonate pathway"/>
    <property type="evidence" value="ECO:0007669"/>
    <property type="project" value="UniProtKB-UniRule"/>
</dbReference>
<gene>
    <name evidence="21" type="primary">LOC108669398</name>
</gene>
<comment type="function">
    <text evidence="1 16">Catalyzes the ATP dependent decarboxylation of (R)-5-diphosphomevalonate to form isopentenyl diphosphate (IPP). Functions in the mevalonate (MVA) pathway leading to isopentenyl diphosphate (IPP), a key precursor for the biosynthesis of isoprenoids and sterol synthesis.</text>
</comment>
<dbReference type="Pfam" id="PF22700">
    <property type="entry name" value="MVD-like_N"/>
    <property type="match status" value="1"/>
</dbReference>
<evidence type="ECO:0000256" key="12">
    <source>
        <dbReference type="ARBA" id="ARBA00023221"/>
    </source>
</evidence>
<dbReference type="InterPro" id="IPR014721">
    <property type="entry name" value="Ribsml_uS5_D2-typ_fold_subgr"/>
</dbReference>
<dbReference type="OMA" id="LTLHAMM"/>
<dbReference type="SUPFAM" id="SSF54211">
    <property type="entry name" value="Ribosomal protein S5 domain 2-like"/>
    <property type="match status" value="1"/>
</dbReference>
<keyword evidence="13 15" id="KW-0456">Lyase</keyword>
<proteinExistence type="inferred from homology"/>
<organism evidence="20 21">
    <name type="scientific">Hyalella azteca</name>
    <name type="common">Amphipod</name>
    <dbReference type="NCBI Taxonomy" id="294128"/>
    <lineage>
        <taxon>Eukaryota</taxon>
        <taxon>Metazoa</taxon>
        <taxon>Ecdysozoa</taxon>
        <taxon>Arthropoda</taxon>
        <taxon>Crustacea</taxon>
        <taxon>Multicrustacea</taxon>
        <taxon>Malacostraca</taxon>
        <taxon>Eumalacostraca</taxon>
        <taxon>Peracarida</taxon>
        <taxon>Amphipoda</taxon>
        <taxon>Senticaudata</taxon>
        <taxon>Talitrida</taxon>
        <taxon>Talitroidea</taxon>
        <taxon>Hyalellidae</taxon>
        <taxon>Hyalella</taxon>
    </lineage>
</organism>
<feature type="domain" description="Diphosphomevalonate decarboxylase-like N-terminal" evidence="19">
    <location>
        <begin position="13"/>
        <end position="181"/>
    </location>
</feature>
<dbReference type="Gene3D" id="3.30.230.10">
    <property type="match status" value="1"/>
</dbReference>
<evidence type="ECO:0000256" key="11">
    <source>
        <dbReference type="ARBA" id="ARBA00023166"/>
    </source>
</evidence>
<evidence type="ECO:0000256" key="14">
    <source>
        <dbReference type="ARBA" id="ARBA00048154"/>
    </source>
</evidence>
<evidence type="ECO:0000256" key="4">
    <source>
        <dbReference type="ARBA" id="ARBA00019335"/>
    </source>
</evidence>
<dbReference type="NCBIfam" id="TIGR01240">
    <property type="entry name" value="mevDPdecarb"/>
    <property type="match status" value="1"/>
</dbReference>
<dbReference type="PANTHER" id="PTHR10977">
    <property type="entry name" value="DIPHOSPHOMEVALONATE DECARBOXYLASE"/>
    <property type="match status" value="1"/>
</dbReference>
<feature type="domain" description="Mvd1 C-terminal" evidence="18">
    <location>
        <begin position="196"/>
        <end position="396"/>
    </location>
</feature>
<dbReference type="UniPathway" id="UPA00063"/>
<evidence type="ECO:0000256" key="16">
    <source>
        <dbReference type="RuleBase" id="RU363086"/>
    </source>
</evidence>
<dbReference type="InterPro" id="IPR029765">
    <property type="entry name" value="Mev_diP_decarb"/>
</dbReference>
<keyword evidence="10 15" id="KW-0443">Lipid metabolism</keyword>
<protein>
    <recommendedName>
        <fullName evidence="4 15">Diphosphomevalonate decarboxylase</fullName>
        <ecNumber evidence="3 15">4.1.1.33</ecNumber>
    </recommendedName>
</protein>
<evidence type="ECO:0000256" key="1">
    <source>
        <dbReference type="ARBA" id="ARBA00003812"/>
    </source>
</evidence>
<dbReference type="KEGG" id="hazt:108669398"/>
<dbReference type="Gene3D" id="3.30.70.890">
    <property type="entry name" value="GHMP kinase, C-terminal domain"/>
    <property type="match status" value="1"/>
</dbReference>
<dbReference type="Pfam" id="PF18376">
    <property type="entry name" value="MDD_C"/>
    <property type="match status" value="1"/>
</dbReference>
<dbReference type="SUPFAM" id="SSF55060">
    <property type="entry name" value="GHMP Kinase, C-terminal domain"/>
    <property type="match status" value="1"/>
</dbReference>
<dbReference type="PANTHER" id="PTHR10977:SF3">
    <property type="entry name" value="DIPHOSPHOMEVALONATE DECARBOXYLASE"/>
    <property type="match status" value="1"/>
</dbReference>
<dbReference type="GO" id="GO:0005524">
    <property type="term" value="F:ATP binding"/>
    <property type="evidence" value="ECO:0007669"/>
    <property type="project" value="UniProtKB-UniRule"/>
</dbReference>
<evidence type="ECO:0000256" key="6">
    <source>
        <dbReference type="ARBA" id="ARBA00022741"/>
    </source>
</evidence>
<keyword evidence="6 15" id="KW-0547">Nucleotide-binding</keyword>
<evidence type="ECO:0000256" key="2">
    <source>
        <dbReference type="ARBA" id="ARBA00008831"/>
    </source>
</evidence>
<keyword evidence="5 16" id="KW-0444">Lipid biosynthesis</keyword>
<keyword evidence="11 16" id="KW-1207">Sterol metabolism</keyword>
<comment type="catalytic activity">
    <reaction evidence="14 15 16">
        <text>(R)-5-diphosphomevalonate + ATP = isopentenyl diphosphate + ADP + phosphate + CO2</text>
        <dbReference type="Rhea" id="RHEA:23732"/>
        <dbReference type="ChEBI" id="CHEBI:16526"/>
        <dbReference type="ChEBI" id="CHEBI:30616"/>
        <dbReference type="ChEBI" id="CHEBI:43474"/>
        <dbReference type="ChEBI" id="CHEBI:57557"/>
        <dbReference type="ChEBI" id="CHEBI:128769"/>
        <dbReference type="ChEBI" id="CHEBI:456216"/>
        <dbReference type="EC" id="4.1.1.33"/>
    </reaction>
</comment>
<evidence type="ECO:0000313" key="20">
    <source>
        <dbReference type="Proteomes" id="UP000694843"/>
    </source>
</evidence>
<evidence type="ECO:0000313" key="21">
    <source>
        <dbReference type="RefSeq" id="XP_018012208.1"/>
    </source>
</evidence>
<keyword evidence="8 16" id="KW-0752">Steroid biosynthesis</keyword>
<evidence type="ECO:0000256" key="8">
    <source>
        <dbReference type="ARBA" id="ARBA00022955"/>
    </source>
</evidence>
<dbReference type="InterPro" id="IPR020568">
    <property type="entry name" value="Ribosomal_Su5_D2-typ_SF"/>
</dbReference>
<comment type="pathway">
    <text evidence="16">Steroid biosynthesis; cholesterol biosynthesis.</text>
</comment>
<keyword evidence="12 16" id="KW-0753">Steroid metabolism</keyword>
<dbReference type="CTD" id="4597"/>
<dbReference type="FunFam" id="3.30.230.10:FF:000080">
    <property type="entry name" value="Diphosphomevalonate decarboxylase"/>
    <property type="match status" value="1"/>
</dbReference>
<accession>A0A8B7NF14</accession>
<dbReference type="InterPro" id="IPR041431">
    <property type="entry name" value="Mvd1_C"/>
</dbReference>
<evidence type="ECO:0000256" key="7">
    <source>
        <dbReference type="ARBA" id="ARBA00022840"/>
    </source>
</evidence>
<name>A0A8B7NF14_HYAAZ</name>
<dbReference type="GO" id="GO:0005829">
    <property type="term" value="C:cytosol"/>
    <property type="evidence" value="ECO:0007669"/>
    <property type="project" value="InterPro"/>
</dbReference>
<dbReference type="GO" id="GO:0006695">
    <property type="term" value="P:cholesterol biosynthetic process"/>
    <property type="evidence" value="ECO:0007669"/>
    <property type="project" value="UniProtKB-UniPathway"/>
</dbReference>
<sequence length="441" mass="47252">MTPHKYFIVTATAPVNIAVIKYWGKRDEVLILPLNDSVSFTLSQDQLCATTTACISPAFTNDAFWLNGKEESLENPRIQNCLKEIRRRAKESCSSCGSEDDITSWPVHICSANNFPTAAGLASSAAGYAAMVVAVAEVYGVSGGDLSVAARQGSGSACRSVLGGIVRWYKGEQLDGSDSVARQVAPPDHFGELHAILCVASGRRKKTGSTEGMRRCVKTSLVMNMRLTSTVDARTKNIVKAIAEKDWSSFCDLTMSDSQEMHAACLTASPPVVYMTDTSHAVVELVHEYNRVVVKEGQPQLKICYTFDAGPNACLFVPAAAVGQVMSLLLKVFPPSDHCTLDTYLRGLPCPTPQLIPSLEAVSLDLINNFHSANSPAGIKLQYFMHTTVGEGPRVIAKESHNNKPSEVPKSSDVSNTSGATPSCHLIDPLTGAPIFGPAVS</sequence>
<keyword evidence="7 15" id="KW-0067">ATP-binding</keyword>
<reference evidence="21" key="1">
    <citation type="submission" date="2025-08" db="UniProtKB">
        <authorList>
            <consortium name="RefSeq"/>
        </authorList>
    </citation>
    <scope>IDENTIFICATION</scope>
</reference>
<evidence type="ECO:0000259" key="18">
    <source>
        <dbReference type="Pfam" id="PF18376"/>
    </source>
</evidence>
<dbReference type="Proteomes" id="UP000694843">
    <property type="component" value="Unplaced"/>
</dbReference>
<keyword evidence="9 16" id="KW-0756">Sterol biosynthesis</keyword>
<evidence type="ECO:0000256" key="13">
    <source>
        <dbReference type="ARBA" id="ARBA00023239"/>
    </source>
</evidence>
<feature type="compositionally biased region" description="Polar residues" evidence="17">
    <location>
        <begin position="412"/>
        <end position="421"/>
    </location>
</feature>
<dbReference type="OrthoDB" id="10253702at2759"/>
<dbReference type="InterPro" id="IPR005935">
    <property type="entry name" value="Mev_decarb"/>
</dbReference>
<dbReference type="AlphaFoldDB" id="A0A8B7NF14"/>
<keyword evidence="16" id="KW-0152">Cholesterol biosynthesis</keyword>
<dbReference type="InterPro" id="IPR053859">
    <property type="entry name" value="MVD-like_N"/>
</dbReference>
<keyword evidence="20" id="KW-1185">Reference proteome</keyword>
<evidence type="ECO:0000256" key="15">
    <source>
        <dbReference type="PIRNR" id="PIRNR015950"/>
    </source>
</evidence>
<comment type="similarity">
    <text evidence="2 15 16">Belongs to the diphosphomevalonate decarboxylase family.</text>
</comment>